<keyword evidence="1" id="KW-0645">Protease</keyword>
<dbReference type="GO" id="GO:0004177">
    <property type="term" value="F:aminopeptidase activity"/>
    <property type="evidence" value="ECO:0007669"/>
    <property type="project" value="UniProtKB-KW"/>
</dbReference>
<reference evidence="1 2" key="1">
    <citation type="submission" date="2023-07" db="EMBL/GenBank/DDBJ databases">
        <title>Genomic Encyclopedia of Type Strains, Phase IV (KMG-IV): sequencing the most valuable type-strain genomes for metagenomic binning, comparative biology and taxonomic classification.</title>
        <authorList>
            <person name="Goeker M."/>
        </authorList>
    </citation>
    <scope>NUCLEOTIDE SEQUENCE [LARGE SCALE GENOMIC DNA]</scope>
    <source>
        <strain evidence="1 2">DSM 5896</strain>
    </source>
</reference>
<keyword evidence="1" id="KW-0031">Aminopeptidase</keyword>
<gene>
    <name evidence="1" type="ORF">J3R73_003174</name>
</gene>
<proteinExistence type="predicted"/>
<keyword evidence="2" id="KW-1185">Reference proteome</keyword>
<keyword evidence="1" id="KW-0378">Hydrolase</keyword>
<dbReference type="EMBL" id="JAUSVK010000001">
    <property type="protein sequence ID" value="MDQ0393382.1"/>
    <property type="molecule type" value="Genomic_DNA"/>
</dbReference>
<evidence type="ECO:0000313" key="1">
    <source>
        <dbReference type="EMBL" id="MDQ0393382.1"/>
    </source>
</evidence>
<sequence>MSIHLRPVTLPDFGTPVERPQIPAATYEARIRAAYEAAGADWLVVYADREHFANIVFLTGFEPRFEEALLLLGPKGERIVVTGNENLDYVPIAGLPGIEVRLCQALSLMAQDRSAKPNLPAVLREAGIAKGDHIGLAGWKYLEAAEWDGPRPTFFVPAYVVDSLAFVVGAAGTLTDATAVLMHPTAGLRAVVDADQIAEAEWAATRASLAVWRIISGFRLGDDELTAASRMGYAGEPMNCHPMLASGAPDRPVIGLRSPTARRPGRGDGITAAVSFWGGLTARAGLVSDGDDDFVAVASAYFKGLLAWYETADIGVEGGAIHDAVVSALAAGGLRSALNPGHLTGHDEWMHSPIRPGSTERLASGMPFQIDIIPVPMPAGQALNCEDAVTFADAALRAEIAARHPAVAARFEARRGFVRDQIGVDVRPNVLLLSAIPLYLPPLWLAPERILTLG</sequence>
<dbReference type="SUPFAM" id="SSF55920">
    <property type="entry name" value="Creatinase/aminopeptidase"/>
    <property type="match status" value="1"/>
</dbReference>
<protein>
    <submittedName>
        <fullName evidence="1">Xaa-Pro aminopeptidase</fullName>
    </submittedName>
</protein>
<dbReference type="RefSeq" id="WP_307428633.1">
    <property type="nucleotide sequence ID" value="NZ_JAUSVK010000001.1"/>
</dbReference>
<evidence type="ECO:0000313" key="2">
    <source>
        <dbReference type="Proteomes" id="UP001237448"/>
    </source>
</evidence>
<comment type="caution">
    <text evidence="1">The sequence shown here is derived from an EMBL/GenBank/DDBJ whole genome shotgun (WGS) entry which is preliminary data.</text>
</comment>
<name>A0ABU0FFJ8_9HYPH</name>
<organism evidence="1 2">
    <name type="scientific">Labrys monachus</name>
    <dbReference type="NCBI Taxonomy" id="217067"/>
    <lineage>
        <taxon>Bacteria</taxon>
        <taxon>Pseudomonadati</taxon>
        <taxon>Pseudomonadota</taxon>
        <taxon>Alphaproteobacteria</taxon>
        <taxon>Hyphomicrobiales</taxon>
        <taxon>Xanthobacteraceae</taxon>
        <taxon>Labrys</taxon>
    </lineage>
</organism>
<accession>A0ABU0FFJ8</accession>
<dbReference type="InterPro" id="IPR036005">
    <property type="entry name" value="Creatinase/aminopeptidase-like"/>
</dbReference>
<dbReference type="Proteomes" id="UP001237448">
    <property type="component" value="Unassembled WGS sequence"/>
</dbReference>